<evidence type="ECO:0000313" key="8">
    <source>
        <dbReference type="EMBL" id="VEU82780.1"/>
    </source>
</evidence>
<dbReference type="GO" id="GO:0005886">
    <property type="term" value="C:plasma membrane"/>
    <property type="evidence" value="ECO:0007669"/>
    <property type="project" value="UniProtKB-SubCell"/>
</dbReference>
<dbReference type="Pfam" id="PF04226">
    <property type="entry name" value="Transgly_assoc"/>
    <property type="match status" value="1"/>
</dbReference>
<keyword evidence="6 7" id="KW-0472">Membrane</keyword>
<evidence type="ECO:0000256" key="7">
    <source>
        <dbReference type="SAM" id="Phobius"/>
    </source>
</evidence>
<reference evidence="8 9" key="1">
    <citation type="submission" date="2019-01" db="EMBL/GenBank/DDBJ databases">
        <authorList>
            <consortium name="Pathogen Informatics"/>
        </authorList>
    </citation>
    <scope>NUCLEOTIDE SEQUENCE [LARGE SCALE GENOMIC DNA]</scope>
    <source>
        <strain evidence="8 9">NCTC10172</strain>
    </source>
</reference>
<dbReference type="KEGG" id="ahk:NCTC10172_00803"/>
<dbReference type="PANTHER" id="PTHR33884:SF3">
    <property type="entry name" value="UPF0410 PROTEIN YMGE"/>
    <property type="match status" value="1"/>
</dbReference>
<feature type="transmembrane region" description="Helical" evidence="7">
    <location>
        <begin position="29"/>
        <end position="47"/>
    </location>
</feature>
<organism evidence="8 9">
    <name type="scientific">Acholeplasma hippikon</name>
    <dbReference type="NCBI Taxonomy" id="264636"/>
    <lineage>
        <taxon>Bacteria</taxon>
        <taxon>Bacillati</taxon>
        <taxon>Mycoplasmatota</taxon>
        <taxon>Mollicutes</taxon>
        <taxon>Acholeplasmatales</taxon>
        <taxon>Acholeplasmataceae</taxon>
        <taxon>Acholeplasma</taxon>
    </lineage>
</organism>
<dbReference type="InterPro" id="IPR007341">
    <property type="entry name" value="Transgly_assoc"/>
</dbReference>
<keyword evidence="9" id="KW-1185">Reference proteome</keyword>
<sequence>MVNILLWLLFGAAAGTIAGWVLKDKRGLIGDIVVGIIGSFLAGWAGTGFKSFTTTTLSWTGFFTSILGAIVFIAVLNLITKRK</sequence>
<keyword evidence="3" id="KW-1003">Cell membrane</keyword>
<name>A0A449BK33_9MOLU</name>
<accession>A0A449BK33</accession>
<dbReference type="STRING" id="1408416.GCA_000702765_00242"/>
<comment type="subcellular location">
    <subcellularLocation>
        <location evidence="1">Cell membrane</location>
        <topology evidence="1">Multi-pass membrane protein</topology>
    </subcellularLocation>
</comment>
<dbReference type="RefSeq" id="WP_035368400.1">
    <property type="nucleotide sequence ID" value="NZ_LR215050.1"/>
</dbReference>
<proteinExistence type="inferred from homology"/>
<evidence type="ECO:0000313" key="9">
    <source>
        <dbReference type="Proteomes" id="UP000290909"/>
    </source>
</evidence>
<dbReference type="PANTHER" id="PTHR33884">
    <property type="entry name" value="UPF0410 PROTEIN YMGE"/>
    <property type="match status" value="1"/>
</dbReference>
<evidence type="ECO:0000256" key="1">
    <source>
        <dbReference type="ARBA" id="ARBA00004651"/>
    </source>
</evidence>
<dbReference type="Proteomes" id="UP000290909">
    <property type="component" value="Chromosome"/>
</dbReference>
<evidence type="ECO:0000256" key="3">
    <source>
        <dbReference type="ARBA" id="ARBA00022475"/>
    </source>
</evidence>
<gene>
    <name evidence="8" type="ORF">NCTC10172_00803</name>
</gene>
<evidence type="ECO:0000256" key="5">
    <source>
        <dbReference type="ARBA" id="ARBA00022989"/>
    </source>
</evidence>
<protein>
    <submittedName>
        <fullName evidence="8">Transglycosylase associated protein</fullName>
    </submittedName>
</protein>
<dbReference type="EMBL" id="LR215050">
    <property type="protein sequence ID" value="VEU82780.1"/>
    <property type="molecule type" value="Genomic_DNA"/>
</dbReference>
<evidence type="ECO:0000256" key="2">
    <source>
        <dbReference type="ARBA" id="ARBA00011006"/>
    </source>
</evidence>
<dbReference type="AlphaFoldDB" id="A0A449BK33"/>
<feature type="transmembrane region" description="Helical" evidence="7">
    <location>
        <begin position="59"/>
        <end position="79"/>
    </location>
</feature>
<evidence type="ECO:0000256" key="4">
    <source>
        <dbReference type="ARBA" id="ARBA00022692"/>
    </source>
</evidence>
<keyword evidence="5 7" id="KW-1133">Transmembrane helix</keyword>
<comment type="similarity">
    <text evidence="2">Belongs to the UPF0410 family.</text>
</comment>
<keyword evidence="4 7" id="KW-0812">Transmembrane</keyword>
<feature type="transmembrane region" description="Helical" evidence="7">
    <location>
        <begin position="6"/>
        <end position="22"/>
    </location>
</feature>
<evidence type="ECO:0000256" key="6">
    <source>
        <dbReference type="ARBA" id="ARBA00023136"/>
    </source>
</evidence>